<dbReference type="Proteomes" id="UP000324629">
    <property type="component" value="Unassembled WGS sequence"/>
</dbReference>
<name>A0A5J4NGD1_9TREM</name>
<dbReference type="EMBL" id="QNGE01003093">
    <property type="protein sequence ID" value="KAA3674523.1"/>
    <property type="molecule type" value="Genomic_DNA"/>
</dbReference>
<reference evidence="2 3" key="1">
    <citation type="journal article" date="2019" name="Gigascience">
        <title>Whole-genome sequence of the oriental lung fluke Paragonimus westermani.</title>
        <authorList>
            <person name="Oey H."/>
            <person name="Zakrzewski M."/>
            <person name="Narain K."/>
            <person name="Devi K.R."/>
            <person name="Agatsuma T."/>
            <person name="Nawaratna S."/>
            <person name="Gobert G.N."/>
            <person name="Jones M.K."/>
            <person name="Ragan M.A."/>
            <person name="McManus D.P."/>
            <person name="Krause L."/>
        </authorList>
    </citation>
    <scope>NUCLEOTIDE SEQUENCE [LARGE SCALE GENOMIC DNA]</scope>
    <source>
        <strain evidence="2 3">IND2009</strain>
    </source>
</reference>
<evidence type="ECO:0000313" key="3">
    <source>
        <dbReference type="Proteomes" id="UP000324629"/>
    </source>
</evidence>
<keyword evidence="1" id="KW-0812">Transmembrane</keyword>
<proteinExistence type="predicted"/>
<comment type="caution">
    <text evidence="2">The sequence shown here is derived from an EMBL/GenBank/DDBJ whole genome shotgun (WGS) entry which is preliminary data.</text>
</comment>
<keyword evidence="1" id="KW-0472">Membrane</keyword>
<gene>
    <name evidence="2" type="ORF">DEA37_0012956</name>
</gene>
<evidence type="ECO:0000313" key="2">
    <source>
        <dbReference type="EMBL" id="KAA3674523.1"/>
    </source>
</evidence>
<evidence type="ECO:0000256" key="1">
    <source>
        <dbReference type="SAM" id="Phobius"/>
    </source>
</evidence>
<keyword evidence="1" id="KW-1133">Transmembrane helix</keyword>
<sequence length="242" mass="26865">MPWKYCAGVGIALLAIHILWLGEPMHADHVWIASLVLISLASFLNAIPNRFLKESPMADRMNPRSETNNDTVCGYQGHLDKNSIIFCKEELVPWPPLAGECFKAFTASKVHLSLSQSHSISYHLYDMCINCEVSLLVPPSNSTSLKDLILKCSRATGDMMIPPVKLEVTGGPVFLKRLIIPYGLREPVTKVLNELVEKCIVEPTDSSLWATSIVTPLNSDGKTSRIRALSNIHVLLLNLRTF</sequence>
<accession>A0A5J4NGD1</accession>
<dbReference type="AlphaFoldDB" id="A0A5J4NGD1"/>
<protein>
    <submittedName>
        <fullName evidence="2">Uncharacterized protein</fullName>
    </submittedName>
</protein>
<organism evidence="2 3">
    <name type="scientific">Paragonimus westermani</name>
    <dbReference type="NCBI Taxonomy" id="34504"/>
    <lineage>
        <taxon>Eukaryota</taxon>
        <taxon>Metazoa</taxon>
        <taxon>Spiralia</taxon>
        <taxon>Lophotrochozoa</taxon>
        <taxon>Platyhelminthes</taxon>
        <taxon>Trematoda</taxon>
        <taxon>Digenea</taxon>
        <taxon>Plagiorchiida</taxon>
        <taxon>Troglotremata</taxon>
        <taxon>Troglotrematidae</taxon>
        <taxon>Paragonimus</taxon>
    </lineage>
</organism>
<keyword evidence="3" id="KW-1185">Reference proteome</keyword>
<feature type="transmembrane region" description="Helical" evidence="1">
    <location>
        <begin position="31"/>
        <end position="52"/>
    </location>
</feature>